<dbReference type="Proteomes" id="UP000694620">
    <property type="component" value="Chromosome 5"/>
</dbReference>
<keyword evidence="5" id="KW-0496">Mitochondrion</keyword>
<evidence type="ECO:0000256" key="6">
    <source>
        <dbReference type="ARBA" id="ARBA00023274"/>
    </source>
</evidence>
<evidence type="ECO:0000256" key="3">
    <source>
        <dbReference type="ARBA" id="ARBA00022946"/>
    </source>
</evidence>
<dbReference type="RefSeq" id="XP_028657369.1">
    <property type="nucleotide sequence ID" value="XM_028801536.2"/>
</dbReference>
<evidence type="ECO:0000256" key="8">
    <source>
        <dbReference type="ARBA" id="ARBA00035344"/>
    </source>
</evidence>
<dbReference type="GO" id="GO:0005763">
    <property type="term" value="C:mitochondrial small ribosomal subunit"/>
    <property type="evidence" value="ECO:0007669"/>
    <property type="project" value="InterPro"/>
</dbReference>
<proteinExistence type="inferred from homology"/>
<comment type="similarity">
    <text evidence="2">Belongs to the mitochondrion-specific ribosomal protein mS26 family.</text>
</comment>
<reference evidence="10" key="3">
    <citation type="submission" date="2025-09" db="UniProtKB">
        <authorList>
            <consortium name="Ensembl"/>
        </authorList>
    </citation>
    <scope>IDENTIFICATION</scope>
</reference>
<organism evidence="10 11">
    <name type="scientific">Erpetoichthys calabaricus</name>
    <name type="common">Rope fish</name>
    <name type="synonym">Calamoichthys calabaricus</name>
    <dbReference type="NCBI Taxonomy" id="27687"/>
    <lineage>
        <taxon>Eukaryota</taxon>
        <taxon>Metazoa</taxon>
        <taxon>Chordata</taxon>
        <taxon>Craniata</taxon>
        <taxon>Vertebrata</taxon>
        <taxon>Euteleostomi</taxon>
        <taxon>Actinopterygii</taxon>
        <taxon>Polypteriformes</taxon>
        <taxon>Polypteridae</taxon>
        <taxon>Erpetoichthys</taxon>
    </lineage>
</organism>
<evidence type="ECO:0000256" key="4">
    <source>
        <dbReference type="ARBA" id="ARBA00022980"/>
    </source>
</evidence>
<sequence length="206" mass="24415">MFGVVSVRTAPLFRLLSPTCFQAVTVRGRKSRNDPKAKSKADRVKVPPPVDLAEMVVLKERFTQYELIIRALRAEFKEEMLCQRYEEEVGSLAEEKARHETEQHRMLMAWNDAENERLRKLREHRVKQEQEQEELKTLQVALALEKRMEEYIKEKELEILTLQEESKNFITLDNLEQRIEDALDNPKNYNFAIDKEGRIVKRTEQK</sequence>
<evidence type="ECO:0000256" key="5">
    <source>
        <dbReference type="ARBA" id="ARBA00023128"/>
    </source>
</evidence>
<dbReference type="PANTHER" id="PTHR21035">
    <property type="entry name" value="28S RIBOSOMAL PROTEIN S26, MITOCHONDRIAL"/>
    <property type="match status" value="1"/>
</dbReference>
<evidence type="ECO:0000256" key="9">
    <source>
        <dbReference type="SAM" id="Coils"/>
    </source>
</evidence>
<keyword evidence="9" id="KW-0175">Coiled coil</keyword>
<dbReference type="GeneTree" id="ENSGT00390000008453"/>
<dbReference type="InterPro" id="IPR026140">
    <property type="entry name" value="Ribosomal_mS26"/>
</dbReference>
<keyword evidence="3" id="KW-0809">Transit peptide</keyword>
<reference evidence="10" key="1">
    <citation type="submission" date="2021-06" db="EMBL/GenBank/DDBJ databases">
        <authorList>
            <consortium name="Wellcome Sanger Institute Data Sharing"/>
        </authorList>
    </citation>
    <scope>NUCLEOTIDE SEQUENCE [LARGE SCALE GENOMIC DNA]</scope>
</reference>
<comment type="subcellular location">
    <subcellularLocation>
        <location evidence="1">Mitochondrion</location>
    </subcellularLocation>
</comment>
<evidence type="ECO:0000256" key="1">
    <source>
        <dbReference type="ARBA" id="ARBA00004173"/>
    </source>
</evidence>
<dbReference type="OrthoDB" id="5988811at2759"/>
<dbReference type="GeneID" id="114651677"/>
<dbReference type="AlphaFoldDB" id="A0A8C4SXG3"/>
<evidence type="ECO:0000256" key="2">
    <source>
        <dbReference type="ARBA" id="ARBA00009672"/>
    </source>
</evidence>
<protein>
    <recommendedName>
        <fullName evidence="7">Small ribosomal subunit protein mS26</fullName>
    </recommendedName>
    <alternativeName>
        <fullName evidence="8">28S ribosomal protein S26, mitochondrial</fullName>
    </alternativeName>
</protein>
<evidence type="ECO:0000256" key="7">
    <source>
        <dbReference type="ARBA" id="ARBA00035138"/>
    </source>
</evidence>
<keyword evidence="4" id="KW-0689">Ribosomal protein</keyword>
<feature type="coiled-coil region" evidence="9">
    <location>
        <begin position="82"/>
        <end position="165"/>
    </location>
</feature>
<dbReference type="Ensembl" id="ENSECRT00000023638.1">
    <property type="protein sequence ID" value="ENSECRP00000023137.1"/>
    <property type="gene ID" value="ENSECRG00000015668.1"/>
</dbReference>
<keyword evidence="6" id="KW-0687">Ribonucleoprotein</keyword>
<evidence type="ECO:0000313" key="11">
    <source>
        <dbReference type="Proteomes" id="UP000694620"/>
    </source>
</evidence>
<accession>A0A8C4SXG3</accession>
<dbReference type="Pfam" id="PF14943">
    <property type="entry name" value="MRP-S26"/>
    <property type="match status" value="1"/>
</dbReference>
<evidence type="ECO:0000313" key="10">
    <source>
        <dbReference type="Ensembl" id="ENSECRP00000023137.1"/>
    </source>
</evidence>
<name>A0A8C4SXG3_ERPCA</name>
<dbReference type="PANTHER" id="PTHR21035:SF2">
    <property type="entry name" value="SMALL RIBOSOMAL SUBUNIT PROTEIN MS26"/>
    <property type="match status" value="1"/>
</dbReference>
<reference evidence="10" key="2">
    <citation type="submission" date="2025-08" db="UniProtKB">
        <authorList>
            <consortium name="Ensembl"/>
        </authorList>
    </citation>
    <scope>IDENTIFICATION</scope>
</reference>
<keyword evidence="11" id="KW-1185">Reference proteome</keyword>
<gene>
    <name evidence="10" type="primary">mrps26</name>
</gene>